<dbReference type="AlphaFoldDB" id="A0ABD2MN66"/>
<dbReference type="GO" id="GO:0032259">
    <property type="term" value="P:methylation"/>
    <property type="evidence" value="ECO:0007669"/>
    <property type="project" value="UniProtKB-KW"/>
</dbReference>
<gene>
    <name evidence="4" type="ORF">HHI36_006915</name>
</gene>
<dbReference type="Pfam" id="PF00588">
    <property type="entry name" value="SpoU_methylase"/>
    <property type="match status" value="1"/>
</dbReference>
<dbReference type="GO" id="GO:0008168">
    <property type="term" value="F:methyltransferase activity"/>
    <property type="evidence" value="ECO:0007669"/>
    <property type="project" value="UniProtKB-KW"/>
</dbReference>
<proteinExistence type="predicted"/>
<evidence type="ECO:0000259" key="3">
    <source>
        <dbReference type="Pfam" id="PF00588"/>
    </source>
</evidence>
<dbReference type="EMBL" id="JABFTP020000021">
    <property type="protein sequence ID" value="KAL3267786.1"/>
    <property type="molecule type" value="Genomic_DNA"/>
</dbReference>
<keyword evidence="2" id="KW-0808">Transferase</keyword>
<protein>
    <recommendedName>
        <fullName evidence="3">tRNA/rRNA methyltransferase SpoU type domain-containing protein</fullName>
    </recommendedName>
</protein>
<dbReference type="PANTHER" id="PTHR43191">
    <property type="entry name" value="RRNA METHYLTRANSFERASE 3"/>
    <property type="match status" value="1"/>
</dbReference>
<dbReference type="Proteomes" id="UP001516400">
    <property type="component" value="Unassembled WGS sequence"/>
</dbReference>
<comment type="caution">
    <text evidence="4">The sequence shown here is derived from an EMBL/GenBank/DDBJ whole genome shotgun (WGS) entry which is preliminary data.</text>
</comment>
<dbReference type="InterPro" id="IPR001537">
    <property type="entry name" value="SpoU_MeTrfase"/>
</dbReference>
<evidence type="ECO:0000313" key="4">
    <source>
        <dbReference type="EMBL" id="KAL3267786.1"/>
    </source>
</evidence>
<keyword evidence="1" id="KW-0489">Methyltransferase</keyword>
<dbReference type="InterPro" id="IPR051259">
    <property type="entry name" value="rRNA_Methyltransferase"/>
</dbReference>
<evidence type="ECO:0000313" key="5">
    <source>
        <dbReference type="Proteomes" id="UP001516400"/>
    </source>
</evidence>
<evidence type="ECO:0000256" key="2">
    <source>
        <dbReference type="ARBA" id="ARBA00022679"/>
    </source>
</evidence>
<feature type="domain" description="tRNA/rRNA methyltransferase SpoU type" evidence="3">
    <location>
        <begin position="39"/>
        <end position="172"/>
    </location>
</feature>
<reference evidence="4 5" key="1">
    <citation type="journal article" date="2021" name="BMC Biol.">
        <title>Horizontally acquired antibacterial genes associated with adaptive radiation of ladybird beetles.</title>
        <authorList>
            <person name="Li H.S."/>
            <person name="Tang X.F."/>
            <person name="Huang Y.H."/>
            <person name="Xu Z.Y."/>
            <person name="Chen M.L."/>
            <person name="Du X.Y."/>
            <person name="Qiu B.Y."/>
            <person name="Chen P.T."/>
            <person name="Zhang W."/>
            <person name="Slipinski A."/>
            <person name="Escalona H.E."/>
            <person name="Waterhouse R.M."/>
            <person name="Zwick A."/>
            <person name="Pang H."/>
        </authorList>
    </citation>
    <scope>NUCLEOTIDE SEQUENCE [LARGE SCALE GENOMIC DNA]</scope>
    <source>
        <strain evidence="4">SYSU2018</strain>
    </source>
</reference>
<accession>A0ABD2MN66</accession>
<sequence length="183" mass="20265">MPYREMQLWSNLVTNPGMMGVFKIPEVKEVQYDIPVNVIFILTKGCCDIWNTKVLRSAMGAHFKLNIQKLGWEEMKEQLSGSNWFIADNNTITSSRSSTSIVDLVENISLSSYHSLKYSGSDEISLIIGGETEGISEEAFSLVASLGGLRINIPLGNDIESLNSSTALAVIIFEMKRQIKGVN</sequence>
<evidence type="ECO:0000256" key="1">
    <source>
        <dbReference type="ARBA" id="ARBA00022603"/>
    </source>
</evidence>
<dbReference type="Gene3D" id="3.40.1280.10">
    <property type="match status" value="1"/>
</dbReference>
<dbReference type="InterPro" id="IPR029026">
    <property type="entry name" value="tRNA_m1G_MTases_N"/>
</dbReference>
<name>A0ABD2MN66_9CUCU</name>
<keyword evidence="5" id="KW-1185">Reference proteome</keyword>
<organism evidence="4 5">
    <name type="scientific">Cryptolaemus montrouzieri</name>
    <dbReference type="NCBI Taxonomy" id="559131"/>
    <lineage>
        <taxon>Eukaryota</taxon>
        <taxon>Metazoa</taxon>
        <taxon>Ecdysozoa</taxon>
        <taxon>Arthropoda</taxon>
        <taxon>Hexapoda</taxon>
        <taxon>Insecta</taxon>
        <taxon>Pterygota</taxon>
        <taxon>Neoptera</taxon>
        <taxon>Endopterygota</taxon>
        <taxon>Coleoptera</taxon>
        <taxon>Polyphaga</taxon>
        <taxon>Cucujiformia</taxon>
        <taxon>Coccinelloidea</taxon>
        <taxon>Coccinellidae</taxon>
        <taxon>Scymninae</taxon>
        <taxon>Scymnini</taxon>
        <taxon>Cryptolaemus</taxon>
    </lineage>
</organism>
<dbReference type="SUPFAM" id="SSF75217">
    <property type="entry name" value="alpha/beta knot"/>
    <property type="match status" value="1"/>
</dbReference>
<dbReference type="PANTHER" id="PTHR43191:SF2">
    <property type="entry name" value="RRNA METHYLTRANSFERASE 3, MITOCHONDRIAL"/>
    <property type="match status" value="1"/>
</dbReference>
<dbReference type="InterPro" id="IPR029028">
    <property type="entry name" value="Alpha/beta_knot_MTases"/>
</dbReference>